<protein>
    <submittedName>
        <fullName evidence="1">Uncharacterized protein</fullName>
    </submittedName>
</protein>
<name>A0A9P1GCA2_9DINO</name>
<organism evidence="1">
    <name type="scientific">Cladocopium goreaui</name>
    <dbReference type="NCBI Taxonomy" id="2562237"/>
    <lineage>
        <taxon>Eukaryota</taxon>
        <taxon>Sar</taxon>
        <taxon>Alveolata</taxon>
        <taxon>Dinophyceae</taxon>
        <taxon>Suessiales</taxon>
        <taxon>Symbiodiniaceae</taxon>
        <taxon>Cladocopium</taxon>
    </lineage>
</organism>
<dbReference type="EMBL" id="CAMXCT010004201">
    <property type="protein sequence ID" value="CAI4008095.1"/>
    <property type="molecule type" value="Genomic_DNA"/>
</dbReference>
<dbReference type="EMBL" id="CAMXCT020004201">
    <property type="protein sequence ID" value="CAL1161470.1"/>
    <property type="molecule type" value="Genomic_DNA"/>
</dbReference>
<dbReference type="EMBL" id="CAMXCT030004201">
    <property type="protein sequence ID" value="CAL4795407.1"/>
    <property type="molecule type" value="Genomic_DNA"/>
</dbReference>
<sequence>MAAELQDDSGSPQRSASSEKGLMVVDLALELHRRAKVFALAGDTLRAKQLIESCIEQMGSATVSFPHGSRILQLCETLLEAWNTEGVVLQAEENDLVAELERSVTEALRQVPVLKVLRLENHLSLQGNKGKCPSGGHALLLA</sequence>
<keyword evidence="3" id="KW-1185">Reference proteome</keyword>
<dbReference type="Proteomes" id="UP001152797">
    <property type="component" value="Unassembled WGS sequence"/>
</dbReference>
<reference evidence="2 3" key="2">
    <citation type="submission" date="2024-05" db="EMBL/GenBank/DDBJ databases">
        <authorList>
            <person name="Chen Y."/>
            <person name="Shah S."/>
            <person name="Dougan E. K."/>
            <person name="Thang M."/>
            <person name="Chan C."/>
        </authorList>
    </citation>
    <scope>NUCLEOTIDE SEQUENCE [LARGE SCALE GENOMIC DNA]</scope>
</reference>
<evidence type="ECO:0000313" key="1">
    <source>
        <dbReference type="EMBL" id="CAI4008095.1"/>
    </source>
</evidence>
<accession>A0A9P1GCA2</accession>
<reference evidence="1" key="1">
    <citation type="submission" date="2022-10" db="EMBL/GenBank/DDBJ databases">
        <authorList>
            <person name="Chen Y."/>
            <person name="Dougan E. K."/>
            <person name="Chan C."/>
            <person name="Rhodes N."/>
            <person name="Thang M."/>
        </authorList>
    </citation>
    <scope>NUCLEOTIDE SEQUENCE</scope>
</reference>
<gene>
    <name evidence="1" type="ORF">C1SCF055_LOCUS33572</name>
</gene>
<proteinExistence type="predicted"/>
<dbReference type="AlphaFoldDB" id="A0A9P1GCA2"/>
<evidence type="ECO:0000313" key="3">
    <source>
        <dbReference type="Proteomes" id="UP001152797"/>
    </source>
</evidence>
<dbReference type="OrthoDB" id="10540305at2759"/>
<evidence type="ECO:0000313" key="2">
    <source>
        <dbReference type="EMBL" id="CAL4795407.1"/>
    </source>
</evidence>
<comment type="caution">
    <text evidence="1">The sequence shown here is derived from an EMBL/GenBank/DDBJ whole genome shotgun (WGS) entry which is preliminary data.</text>
</comment>